<dbReference type="SMART" id="SM00490">
    <property type="entry name" value="HELICc"/>
    <property type="match status" value="1"/>
</dbReference>
<gene>
    <name evidence="4" type="ORF">METEAL_23090</name>
</gene>
<dbReference type="EMBL" id="AP027080">
    <property type="protein sequence ID" value="BDU73135.1"/>
    <property type="molecule type" value="Genomic_DNA"/>
</dbReference>
<reference evidence="5" key="1">
    <citation type="journal article" date="2023" name="Int. J. Syst. Evol. Microbiol.">
        <title>Mesoterricola silvestris gen. nov., sp. nov., Mesoterricola sediminis sp. nov., Geothrix oryzae sp. nov., Geothrix edaphica sp. nov., Geothrix rubra sp. nov., and Geothrix limicola sp. nov., six novel members of Acidobacteriota isolated from soils.</title>
        <authorList>
            <person name="Itoh H."/>
            <person name="Sugisawa Y."/>
            <person name="Mise K."/>
            <person name="Xu Z."/>
            <person name="Kuniyasu M."/>
            <person name="Ushijima N."/>
            <person name="Kawano K."/>
            <person name="Kobayashi E."/>
            <person name="Shiratori Y."/>
            <person name="Masuda Y."/>
            <person name="Senoo K."/>
        </authorList>
    </citation>
    <scope>NUCLEOTIDE SEQUENCE [LARGE SCALE GENOMIC DNA]</scope>
    <source>
        <strain evidence="5">W79</strain>
    </source>
</reference>
<dbReference type="InterPro" id="IPR014001">
    <property type="entry name" value="Helicase_ATP-bd"/>
</dbReference>
<dbReference type="KEGG" id="msil:METEAL_23090"/>
<dbReference type="CDD" id="cd18793">
    <property type="entry name" value="SF2_C_SNF"/>
    <property type="match status" value="1"/>
</dbReference>
<dbReference type="GO" id="GO:0005524">
    <property type="term" value="F:ATP binding"/>
    <property type="evidence" value="ECO:0007669"/>
    <property type="project" value="InterPro"/>
</dbReference>
<dbReference type="Gene3D" id="3.40.50.300">
    <property type="entry name" value="P-loop containing nucleotide triphosphate hydrolases"/>
    <property type="match status" value="1"/>
</dbReference>
<dbReference type="GO" id="GO:0003677">
    <property type="term" value="F:DNA binding"/>
    <property type="evidence" value="ECO:0007669"/>
    <property type="project" value="InterPro"/>
</dbReference>
<feature type="domain" description="Helicase ATP-binding" evidence="2">
    <location>
        <begin position="1"/>
        <end position="152"/>
    </location>
</feature>
<dbReference type="Proteomes" id="UP001238179">
    <property type="component" value="Chromosome"/>
</dbReference>
<dbReference type="PROSITE" id="PS51194">
    <property type="entry name" value="HELICASE_CTER"/>
    <property type="match status" value="1"/>
</dbReference>
<dbReference type="InterPro" id="IPR001650">
    <property type="entry name" value="Helicase_C-like"/>
</dbReference>
<dbReference type="InterPro" id="IPR027417">
    <property type="entry name" value="P-loop_NTPase"/>
</dbReference>
<accession>A0AA48GP71</accession>
<dbReference type="AlphaFoldDB" id="A0AA48GP71"/>
<dbReference type="PROSITE" id="PS51192">
    <property type="entry name" value="HELICASE_ATP_BIND_1"/>
    <property type="match status" value="1"/>
</dbReference>
<dbReference type="Pfam" id="PF00271">
    <property type="entry name" value="Helicase_C"/>
    <property type="match status" value="1"/>
</dbReference>
<dbReference type="PANTHER" id="PTHR10799">
    <property type="entry name" value="SNF2/RAD54 HELICASE FAMILY"/>
    <property type="match status" value="1"/>
</dbReference>
<keyword evidence="5" id="KW-1185">Reference proteome</keyword>
<proteinExistence type="predicted"/>
<dbReference type="GO" id="GO:0016787">
    <property type="term" value="F:hydrolase activity"/>
    <property type="evidence" value="ECO:0007669"/>
    <property type="project" value="UniProtKB-KW"/>
</dbReference>
<evidence type="ECO:0000256" key="1">
    <source>
        <dbReference type="ARBA" id="ARBA00022801"/>
    </source>
</evidence>
<dbReference type="InterPro" id="IPR006935">
    <property type="entry name" value="Helicase/UvrB_N"/>
</dbReference>
<organism evidence="4 5">
    <name type="scientific">Mesoterricola silvestris</name>
    <dbReference type="NCBI Taxonomy" id="2927979"/>
    <lineage>
        <taxon>Bacteria</taxon>
        <taxon>Pseudomonadati</taxon>
        <taxon>Acidobacteriota</taxon>
        <taxon>Holophagae</taxon>
        <taxon>Holophagales</taxon>
        <taxon>Holophagaceae</taxon>
        <taxon>Mesoterricola</taxon>
    </lineage>
</organism>
<evidence type="ECO:0000313" key="5">
    <source>
        <dbReference type="Proteomes" id="UP001238179"/>
    </source>
</evidence>
<protein>
    <recommendedName>
        <fullName evidence="6">Helicase</fullName>
    </recommendedName>
</protein>
<evidence type="ECO:0000259" key="2">
    <source>
        <dbReference type="PROSITE" id="PS51192"/>
    </source>
</evidence>
<feature type="domain" description="Helicase C-terminal" evidence="3">
    <location>
        <begin position="380"/>
        <end position="533"/>
    </location>
</feature>
<evidence type="ECO:0000313" key="4">
    <source>
        <dbReference type="EMBL" id="BDU73135.1"/>
    </source>
</evidence>
<dbReference type="Pfam" id="PF04851">
    <property type="entry name" value="ResIII"/>
    <property type="match status" value="1"/>
</dbReference>
<name>A0AA48GP71_9BACT</name>
<sequence length="942" mass="106015">MAELIARRRAHRILVVSPAGPLLEQWRTEMRDRFGLRFETITSSGELQERRRSLVLGANPFDHVSYCLTSIDFAKQEKVLQELERTVWDLVVIDEAHHCVSLGSGADSEDSQRRRLAEVLARQTDGLLLLTATPHDGYDAHFASVVELLDPSLVDGRGGLRGERYRQHVVRRLKQHIKDPETGEPLFKDRQVFPCAVTFAPDSHPQFAAFQQALIAAIAPRLKQAVRRQKYGEVLAFLSLLKRSVSTTAACLQTLTRIRDRYTEMASSGEAEAESRRQRLKTLSEYRKRLERFGALSFEEEQDQAFLEAEDMAADLLDYGLEEFAGKIEEIQRTQRRLREQGKRIQTTRDALDVLIAMAQEALAEDPKLGALLREVKAIRMDKAKANLLVYTEYTDSQDAVLAYLREALSQGDLQGEVLAISGSDSEATRTAVTERFKTHDGIVLVSTDATSEGLNLHARCHHLLHVELPYNPNRLEQRNGRIDRYGQKEIPMVRYLYLAGSFEERLLMRLVAKYERQRLRLTFVPNTLGGLTTDDAQTVRLLEGLAEEENCLFKVAPREIRLVEEEPEDTTTPAYQELLSEVERAMTGFEKNAKSHAWLGDAGLNAEARLVADAELARQEGASLSDVDLLKFVCAALEADAQAGAIQRGANGVIELRLPPSWDHGLKDLPGYDASGPTLLLTEDHTRNQDERERKLGFLGRAHPVVRRALSRVRNIRFGEAGVWLDRRVSALAASVDHPALLCTYLGAIESPRGHEFERVLGVKVEQDGRCTVFDHPDQWLKLLDGGKAISPKDLWDRHFTAWGEAWSRQALDASKAAFEGIAEPWYSEHARLCEDEYEEVEKWLRTRVEAICGPVQQAQPGLFEEAVELPRWATQAAPLERLAAYATDGKNPVAARREADGILRLFRMREKDLAAHRKARTLAPIPLGLLMLLPLSEGGR</sequence>
<keyword evidence="1" id="KW-0378">Hydrolase</keyword>
<dbReference type="Gene3D" id="3.40.50.10810">
    <property type="entry name" value="Tandem AAA-ATPase domain"/>
    <property type="match status" value="1"/>
</dbReference>
<dbReference type="SUPFAM" id="SSF52540">
    <property type="entry name" value="P-loop containing nucleoside triphosphate hydrolases"/>
    <property type="match status" value="2"/>
</dbReference>
<evidence type="ECO:0008006" key="6">
    <source>
        <dbReference type="Google" id="ProtNLM"/>
    </source>
</evidence>
<evidence type="ECO:0000259" key="3">
    <source>
        <dbReference type="PROSITE" id="PS51194"/>
    </source>
</evidence>
<dbReference type="InterPro" id="IPR038718">
    <property type="entry name" value="SNF2-like_sf"/>
</dbReference>
<dbReference type="InterPro" id="IPR049730">
    <property type="entry name" value="SNF2/RAD54-like_C"/>
</dbReference>